<evidence type="ECO:0000313" key="2">
    <source>
        <dbReference type="EMBL" id="MFD2728833.1"/>
    </source>
</evidence>
<dbReference type="Proteomes" id="UP001597427">
    <property type="component" value="Unassembled WGS sequence"/>
</dbReference>
<dbReference type="InterPro" id="IPR017946">
    <property type="entry name" value="PLC-like_Pdiesterase_TIM-brl"/>
</dbReference>
<proteinExistence type="predicted"/>
<dbReference type="PANTHER" id="PTHR46211">
    <property type="entry name" value="GLYCEROPHOSPHORYL DIESTER PHOSPHODIESTERASE"/>
    <property type="match status" value="1"/>
</dbReference>
<keyword evidence="3" id="KW-1185">Reference proteome</keyword>
<name>A0ABW5TI77_9ENTE</name>
<accession>A0ABW5TI77</accession>
<dbReference type="EMBL" id="JBHUMO010000035">
    <property type="protein sequence ID" value="MFD2728833.1"/>
    <property type="molecule type" value="Genomic_DNA"/>
</dbReference>
<dbReference type="PROSITE" id="PS51704">
    <property type="entry name" value="GP_PDE"/>
    <property type="match status" value="1"/>
</dbReference>
<evidence type="ECO:0000259" key="1">
    <source>
        <dbReference type="PROSITE" id="PS51704"/>
    </source>
</evidence>
<dbReference type="Pfam" id="PF03009">
    <property type="entry name" value="GDPD"/>
    <property type="match status" value="1"/>
</dbReference>
<comment type="caution">
    <text evidence="2">The sequence shown here is derived from an EMBL/GenBank/DDBJ whole genome shotgun (WGS) entry which is preliminary data.</text>
</comment>
<dbReference type="Gene3D" id="3.20.20.190">
    <property type="entry name" value="Phosphatidylinositol (PI) phosphodiesterase"/>
    <property type="match status" value="1"/>
</dbReference>
<dbReference type="InterPro" id="IPR030395">
    <property type="entry name" value="GP_PDE_dom"/>
</dbReference>
<sequence>MQILAHRGSSGVAPENTLPAFAEAIRSGATGIELDVHLSLDQQLVVIHDESVERTTNGKGLVRGKTVAELKKLDAGSWFNARYKATRIPTLKEVCDLLVLRNYRGVLVIELKTDNYAYPEIEEKLAAFMMSQVWPFTYWYCSFRYDSLQKMATLDPNAPLDWLIRSFRGNYERAANSPFLEGVHLKLSGALKERQQVEQFPKAVRIWTVNNEREIHEAVNLPVAGVITNFPDRVHGMLDRV</sequence>
<dbReference type="PANTHER" id="PTHR46211:SF1">
    <property type="entry name" value="GLYCEROPHOSPHODIESTER PHOSPHODIESTERASE, CYTOPLASMIC"/>
    <property type="match status" value="1"/>
</dbReference>
<dbReference type="SUPFAM" id="SSF51695">
    <property type="entry name" value="PLC-like phosphodiesterases"/>
    <property type="match status" value="1"/>
</dbReference>
<gene>
    <name evidence="2" type="ORF">ACFSR0_05255</name>
</gene>
<dbReference type="RefSeq" id="WP_379980619.1">
    <property type="nucleotide sequence ID" value="NZ_JBHUMO010000035.1"/>
</dbReference>
<reference evidence="3" key="1">
    <citation type="journal article" date="2019" name="Int. J. Syst. Evol. Microbiol.">
        <title>The Global Catalogue of Microorganisms (GCM) 10K type strain sequencing project: providing services to taxonomists for standard genome sequencing and annotation.</title>
        <authorList>
            <consortium name="The Broad Institute Genomics Platform"/>
            <consortium name="The Broad Institute Genome Sequencing Center for Infectious Disease"/>
            <person name="Wu L."/>
            <person name="Ma J."/>
        </authorList>
    </citation>
    <scope>NUCLEOTIDE SEQUENCE [LARGE SCALE GENOMIC DNA]</scope>
    <source>
        <strain evidence="3">TISTR 932</strain>
    </source>
</reference>
<feature type="domain" description="GP-PDE" evidence="1">
    <location>
        <begin position="1"/>
        <end position="238"/>
    </location>
</feature>
<evidence type="ECO:0000313" key="3">
    <source>
        <dbReference type="Proteomes" id="UP001597427"/>
    </source>
</evidence>
<organism evidence="2 3">
    <name type="scientific">Enterococcus camelliae</name>
    <dbReference type="NCBI Taxonomy" id="453959"/>
    <lineage>
        <taxon>Bacteria</taxon>
        <taxon>Bacillati</taxon>
        <taxon>Bacillota</taxon>
        <taxon>Bacilli</taxon>
        <taxon>Lactobacillales</taxon>
        <taxon>Enterococcaceae</taxon>
        <taxon>Enterococcus</taxon>
    </lineage>
</organism>
<protein>
    <submittedName>
        <fullName evidence="2">Glycerophosphodiester phosphodiesterase family protein</fullName>
    </submittedName>
</protein>